<dbReference type="Pfam" id="PF01370">
    <property type="entry name" value="Epimerase"/>
    <property type="match status" value="1"/>
</dbReference>
<dbReference type="STRING" id="1227077.SAMN04515668_1171"/>
<evidence type="ECO:0000313" key="3">
    <source>
        <dbReference type="EMBL" id="SFQ01797.1"/>
    </source>
</evidence>
<reference evidence="4" key="1">
    <citation type="submission" date="2016-10" db="EMBL/GenBank/DDBJ databases">
        <authorList>
            <person name="Varghese N."/>
            <person name="Submissions S."/>
        </authorList>
    </citation>
    <scope>NUCLEOTIDE SEQUENCE [LARGE SCALE GENOMIC DNA]</scope>
    <source>
        <strain evidence="4">OR362-8,ATCC BAA-1266,JCM 13504</strain>
    </source>
</reference>
<dbReference type="OrthoDB" id="9798632at2"/>
<name>A0A1I5V3A4_HYMAR</name>
<dbReference type="EMBL" id="FOXS01000001">
    <property type="protein sequence ID" value="SFQ01797.1"/>
    <property type="molecule type" value="Genomic_DNA"/>
</dbReference>
<dbReference type="RefSeq" id="WP_092669882.1">
    <property type="nucleotide sequence ID" value="NZ_FOXS01000001.1"/>
</dbReference>
<protein>
    <submittedName>
        <fullName evidence="3">NAD dependent epimerase/dehydratase family protein</fullName>
    </submittedName>
</protein>
<dbReference type="InterPro" id="IPR036291">
    <property type="entry name" value="NAD(P)-bd_dom_sf"/>
</dbReference>
<sequence length="224" mass="24888">MKIKAIITGATGMVGEGVLLECLRNPDVEAVLLLNRKASGYTHPKLKEILHGDFQHLEAIESQLGGYNACFYCAGISSLGVSKEEYERITYDTTITVAHTLLRLNSDLTFCYVTGVGTDSTEQSRSHWARTKGRTENELLRLPFPAAYMFRPGFMRATPGQRNVLSMYKYFSWLYPIARRVASSYVSTMQEVGLAMIKAVQDGYPKPVLEVRDIVALAHGKVAA</sequence>
<evidence type="ECO:0000313" key="4">
    <source>
        <dbReference type="Proteomes" id="UP000199029"/>
    </source>
</evidence>
<dbReference type="PANTHER" id="PTHR14097:SF8">
    <property type="entry name" value="NAD(P)-BINDING DOMAIN-CONTAINING PROTEIN"/>
    <property type="match status" value="1"/>
</dbReference>
<dbReference type="AlphaFoldDB" id="A0A1I5V3A4"/>
<dbReference type="SUPFAM" id="SSF51735">
    <property type="entry name" value="NAD(P)-binding Rossmann-fold domains"/>
    <property type="match status" value="1"/>
</dbReference>
<keyword evidence="4" id="KW-1185">Reference proteome</keyword>
<evidence type="ECO:0000256" key="1">
    <source>
        <dbReference type="ARBA" id="ARBA00004370"/>
    </source>
</evidence>
<comment type="subcellular location">
    <subcellularLocation>
        <location evidence="1">Membrane</location>
    </subcellularLocation>
</comment>
<evidence type="ECO:0000259" key="2">
    <source>
        <dbReference type="Pfam" id="PF01370"/>
    </source>
</evidence>
<organism evidence="3 4">
    <name type="scientific">Hymenobacter arizonensis</name>
    <name type="common">Siccationidurans arizonensis</name>
    <dbReference type="NCBI Taxonomy" id="1227077"/>
    <lineage>
        <taxon>Bacteria</taxon>
        <taxon>Pseudomonadati</taxon>
        <taxon>Bacteroidota</taxon>
        <taxon>Cytophagia</taxon>
        <taxon>Cytophagales</taxon>
        <taxon>Hymenobacteraceae</taxon>
        <taxon>Hymenobacter</taxon>
    </lineage>
</organism>
<dbReference type="InterPro" id="IPR001509">
    <property type="entry name" value="Epimerase_deHydtase"/>
</dbReference>
<gene>
    <name evidence="3" type="ORF">SAMN04515668_1171</name>
</gene>
<accession>A0A1I5V3A4</accession>
<feature type="domain" description="NAD-dependent epimerase/dehydratase" evidence="2">
    <location>
        <begin position="6"/>
        <end position="103"/>
    </location>
</feature>
<proteinExistence type="predicted"/>
<dbReference type="GO" id="GO:0016020">
    <property type="term" value="C:membrane"/>
    <property type="evidence" value="ECO:0007669"/>
    <property type="project" value="UniProtKB-SubCell"/>
</dbReference>
<dbReference type="Gene3D" id="3.40.50.720">
    <property type="entry name" value="NAD(P)-binding Rossmann-like Domain"/>
    <property type="match status" value="1"/>
</dbReference>
<dbReference type="PANTHER" id="PTHR14097">
    <property type="entry name" value="OXIDOREDUCTASE HTATIP2"/>
    <property type="match status" value="1"/>
</dbReference>
<dbReference type="Proteomes" id="UP000199029">
    <property type="component" value="Unassembled WGS sequence"/>
</dbReference>